<dbReference type="Proteomes" id="UP001589609">
    <property type="component" value="Unassembled WGS sequence"/>
</dbReference>
<keyword evidence="3" id="KW-1185">Reference proteome</keyword>
<feature type="transmembrane region" description="Helical" evidence="1">
    <location>
        <begin position="5"/>
        <end position="22"/>
    </location>
</feature>
<gene>
    <name evidence="2" type="ORF">ACFFMS_13015</name>
</gene>
<sequence length="72" mass="8198">MHGALILFILSFLCFLVGWLFWDMDDTVQPFWVSLLDALSDIFMDFVPGVRSVALILWFIGLIFLLFGIGAL</sequence>
<keyword evidence="1" id="KW-1133">Transmembrane helix</keyword>
<dbReference type="EMBL" id="JBHMAF010000069">
    <property type="protein sequence ID" value="MFB9759357.1"/>
    <property type="molecule type" value="Genomic_DNA"/>
</dbReference>
<evidence type="ECO:0000313" key="2">
    <source>
        <dbReference type="EMBL" id="MFB9759357.1"/>
    </source>
</evidence>
<evidence type="ECO:0000256" key="1">
    <source>
        <dbReference type="SAM" id="Phobius"/>
    </source>
</evidence>
<comment type="caution">
    <text evidence="2">The sequence shown here is derived from an EMBL/GenBank/DDBJ whole genome shotgun (WGS) entry which is preliminary data.</text>
</comment>
<protein>
    <submittedName>
        <fullName evidence="2">Uncharacterized protein</fullName>
    </submittedName>
</protein>
<proteinExistence type="predicted"/>
<dbReference type="RefSeq" id="WP_379949663.1">
    <property type="nucleotide sequence ID" value="NZ_JBHMAF010000069.1"/>
</dbReference>
<keyword evidence="1" id="KW-0812">Transmembrane</keyword>
<feature type="transmembrane region" description="Helical" evidence="1">
    <location>
        <begin position="42"/>
        <end position="67"/>
    </location>
</feature>
<reference evidence="2 3" key="1">
    <citation type="submission" date="2024-09" db="EMBL/GenBank/DDBJ databases">
        <authorList>
            <person name="Sun Q."/>
            <person name="Mori K."/>
        </authorList>
    </citation>
    <scope>NUCLEOTIDE SEQUENCE [LARGE SCALE GENOMIC DNA]</scope>
    <source>
        <strain evidence="2 3">JCM 11201</strain>
    </source>
</reference>
<evidence type="ECO:0000313" key="3">
    <source>
        <dbReference type="Proteomes" id="UP001589609"/>
    </source>
</evidence>
<accession>A0ABV5WFG9</accession>
<name>A0ABV5WFG9_9BACI</name>
<organism evidence="2 3">
    <name type="scientific">Ectobacillus funiculus</name>
    <dbReference type="NCBI Taxonomy" id="137993"/>
    <lineage>
        <taxon>Bacteria</taxon>
        <taxon>Bacillati</taxon>
        <taxon>Bacillota</taxon>
        <taxon>Bacilli</taxon>
        <taxon>Bacillales</taxon>
        <taxon>Bacillaceae</taxon>
        <taxon>Ectobacillus</taxon>
    </lineage>
</organism>
<keyword evidence="1" id="KW-0472">Membrane</keyword>